<feature type="transmembrane region" description="Helical" evidence="6">
    <location>
        <begin position="54"/>
        <end position="78"/>
    </location>
</feature>
<evidence type="ECO:0000256" key="4">
    <source>
        <dbReference type="ARBA" id="ARBA00022989"/>
    </source>
</evidence>
<evidence type="ECO:0000256" key="6">
    <source>
        <dbReference type="RuleBase" id="RU363108"/>
    </source>
</evidence>
<organism evidence="7 8">
    <name type="scientific">Anopheles dirus</name>
    <dbReference type="NCBI Taxonomy" id="7168"/>
    <lineage>
        <taxon>Eukaryota</taxon>
        <taxon>Metazoa</taxon>
        <taxon>Ecdysozoa</taxon>
        <taxon>Arthropoda</taxon>
        <taxon>Hexapoda</taxon>
        <taxon>Insecta</taxon>
        <taxon>Pterygota</taxon>
        <taxon>Neoptera</taxon>
        <taxon>Endopterygota</taxon>
        <taxon>Diptera</taxon>
        <taxon>Nematocera</taxon>
        <taxon>Culicoidea</taxon>
        <taxon>Culicidae</taxon>
        <taxon>Anophelinae</taxon>
        <taxon>Anopheles</taxon>
    </lineage>
</organism>
<keyword evidence="8" id="KW-1185">Reference proteome</keyword>
<feature type="transmembrane region" description="Helical" evidence="6">
    <location>
        <begin position="315"/>
        <end position="336"/>
    </location>
</feature>
<dbReference type="EnsemblMetazoa" id="ADIR015565-RA">
    <property type="protein sequence ID" value="ADIR015565-PA"/>
    <property type="gene ID" value="ADIR015565"/>
</dbReference>
<evidence type="ECO:0000256" key="3">
    <source>
        <dbReference type="ARBA" id="ARBA00022692"/>
    </source>
</evidence>
<evidence type="ECO:0000256" key="2">
    <source>
        <dbReference type="ARBA" id="ARBA00022475"/>
    </source>
</evidence>
<dbReference type="GO" id="GO:0007165">
    <property type="term" value="P:signal transduction"/>
    <property type="evidence" value="ECO:0007669"/>
    <property type="project" value="UniProtKB-KW"/>
</dbReference>
<keyword evidence="5 6" id="KW-0472">Membrane</keyword>
<protein>
    <recommendedName>
        <fullName evidence="6">Gustatory receptor</fullName>
    </recommendedName>
</protein>
<accession>A0A182NZ65</accession>
<name>A0A182NZ65_9DIPT</name>
<keyword evidence="4 6" id="KW-1133">Transmembrane helix</keyword>
<dbReference type="Proteomes" id="UP000075884">
    <property type="component" value="Unassembled WGS sequence"/>
</dbReference>
<dbReference type="InterPro" id="IPR013604">
    <property type="entry name" value="7TM_chemorcpt"/>
</dbReference>
<evidence type="ECO:0000313" key="8">
    <source>
        <dbReference type="Proteomes" id="UP000075884"/>
    </source>
</evidence>
<keyword evidence="6" id="KW-0675">Receptor</keyword>
<feature type="transmembrane region" description="Helical" evidence="6">
    <location>
        <begin position="273"/>
        <end position="295"/>
    </location>
</feature>
<comment type="subcellular location">
    <subcellularLocation>
        <location evidence="1 6">Cell membrane</location>
        <topology evidence="1 6">Multi-pass membrane protein</topology>
    </subcellularLocation>
</comment>
<reference evidence="7" key="2">
    <citation type="submission" date="2020-05" db="UniProtKB">
        <authorList>
            <consortium name="EnsemblMetazoa"/>
        </authorList>
    </citation>
    <scope>IDENTIFICATION</scope>
    <source>
        <strain evidence="7">WRAIR2</strain>
    </source>
</reference>
<evidence type="ECO:0000256" key="5">
    <source>
        <dbReference type="ARBA" id="ARBA00023136"/>
    </source>
</evidence>
<dbReference type="Pfam" id="PF08395">
    <property type="entry name" value="7tm_7"/>
    <property type="match status" value="1"/>
</dbReference>
<dbReference type="STRING" id="7168.A0A182NZ65"/>
<keyword evidence="6" id="KW-0807">Transducer</keyword>
<keyword evidence="3 6" id="KW-0812">Transmembrane</keyword>
<reference evidence="8" key="1">
    <citation type="submission" date="2013-03" db="EMBL/GenBank/DDBJ databases">
        <title>The Genome Sequence of Anopheles dirus WRAIR2.</title>
        <authorList>
            <consortium name="The Broad Institute Genomics Platform"/>
            <person name="Neafsey D.E."/>
            <person name="Walton C."/>
            <person name="Walker B."/>
            <person name="Young S.K."/>
            <person name="Zeng Q."/>
            <person name="Gargeya S."/>
            <person name="Fitzgerald M."/>
            <person name="Haas B."/>
            <person name="Abouelleil A."/>
            <person name="Allen A.W."/>
            <person name="Alvarado L."/>
            <person name="Arachchi H.M."/>
            <person name="Berlin A.M."/>
            <person name="Chapman S.B."/>
            <person name="Gainer-Dewar J."/>
            <person name="Goldberg J."/>
            <person name="Griggs A."/>
            <person name="Gujja S."/>
            <person name="Hansen M."/>
            <person name="Howarth C."/>
            <person name="Imamovic A."/>
            <person name="Ireland A."/>
            <person name="Larimer J."/>
            <person name="McCowan C."/>
            <person name="Murphy C."/>
            <person name="Pearson M."/>
            <person name="Poon T.W."/>
            <person name="Priest M."/>
            <person name="Roberts A."/>
            <person name="Saif S."/>
            <person name="Shea T."/>
            <person name="Sisk P."/>
            <person name="Sykes S."/>
            <person name="Wortman J."/>
            <person name="Nusbaum C."/>
            <person name="Birren B."/>
        </authorList>
    </citation>
    <scope>NUCLEOTIDE SEQUENCE [LARGE SCALE GENOMIC DNA]</scope>
    <source>
        <strain evidence="8">WRAIR2</strain>
    </source>
</reference>
<sequence length="424" mass="47693">MAWHNTEKDRIRHLLLLTIGPTMRVSQLLSLAPYPLTLLQGDRCMDGNRIQVVIFFRSVVAISATIVTLASQFVLFFFYPNLLYQPTVPIFIVILYYIVSVLQGMTVAKMLIGCERRRAEYEGYFAEVLPLVKETVEQSDCQLTIRQRNVAKALLAFYSTVALLLPCVMATVLQDIGSIPYSIAQFVPFGVSYLILVQYYCVYVHLSAILRKLNERLAPIVNNTSSIGTHSAFRAKPVVYNILGQPLPSSKPGINHQDQIEQLRLLHVKVMEIAGHLSVNFGVVIILIVVAAFASVNIDLLELYQCIKLGNLGPVYIVLKFLFAAIKFSFYVLIAYPNRMIQNEIEHYISQLVNVKDVHEACGMITLDMKLITNIEHYISQISNLHDIQQVCGMITLYMKLVCNVVVAITSIMVVLIQFADSGL</sequence>
<dbReference type="VEuPathDB" id="VectorBase:ADIR015565"/>
<keyword evidence="2 6" id="KW-1003">Cell membrane</keyword>
<dbReference type="AlphaFoldDB" id="A0A182NZ65"/>
<evidence type="ECO:0000313" key="7">
    <source>
        <dbReference type="EnsemblMetazoa" id="ADIR015565-PA"/>
    </source>
</evidence>
<proteinExistence type="inferred from homology"/>
<dbReference type="GO" id="GO:0050909">
    <property type="term" value="P:sensory perception of taste"/>
    <property type="evidence" value="ECO:0007669"/>
    <property type="project" value="InterPro"/>
</dbReference>
<comment type="similarity">
    <text evidence="6">Belongs to the insect chemoreceptor superfamily. Gustatory receptor (GR) family.</text>
</comment>
<feature type="transmembrane region" description="Helical" evidence="6">
    <location>
        <begin position="186"/>
        <end position="206"/>
    </location>
</feature>
<feature type="transmembrane region" description="Helical" evidence="6">
    <location>
        <begin position="153"/>
        <end position="174"/>
    </location>
</feature>
<evidence type="ECO:0000256" key="1">
    <source>
        <dbReference type="ARBA" id="ARBA00004651"/>
    </source>
</evidence>
<dbReference type="GO" id="GO:0005886">
    <property type="term" value="C:plasma membrane"/>
    <property type="evidence" value="ECO:0007669"/>
    <property type="project" value="UniProtKB-SubCell"/>
</dbReference>
<feature type="transmembrane region" description="Helical" evidence="6">
    <location>
        <begin position="401"/>
        <end position="420"/>
    </location>
</feature>
<comment type="function">
    <text evidence="6">Gustatory receptor which mediates acceptance or avoidance behavior, depending on its substrates.</text>
</comment>
<feature type="transmembrane region" description="Helical" evidence="6">
    <location>
        <begin position="90"/>
        <end position="112"/>
    </location>
</feature>